<keyword evidence="11 17" id="KW-0418">Kinase</keyword>
<keyword evidence="12" id="KW-0067">ATP-binding</keyword>
<evidence type="ECO:0000256" key="8">
    <source>
        <dbReference type="ARBA" id="ARBA00022679"/>
    </source>
</evidence>
<dbReference type="GO" id="GO:0009881">
    <property type="term" value="F:photoreceptor activity"/>
    <property type="evidence" value="ECO:0007669"/>
    <property type="project" value="UniProtKB-KW"/>
</dbReference>
<evidence type="ECO:0000256" key="1">
    <source>
        <dbReference type="ARBA" id="ARBA00000085"/>
    </source>
</evidence>
<dbReference type="FunFam" id="3.30.450.20:FF:000099">
    <property type="entry name" value="Sensory box sensor histidine kinase"/>
    <property type="match status" value="1"/>
</dbReference>
<dbReference type="AlphaFoldDB" id="A0A097EIF5"/>
<keyword evidence="7" id="KW-0288">FMN</keyword>
<dbReference type="InterPro" id="IPR001610">
    <property type="entry name" value="PAC"/>
</dbReference>
<comment type="catalytic activity">
    <reaction evidence="1">
        <text>ATP + protein L-histidine = ADP + protein N-phospho-L-histidine.</text>
        <dbReference type="EC" id="2.7.13.3"/>
    </reaction>
</comment>
<dbReference type="CDD" id="cd00130">
    <property type="entry name" value="PAS"/>
    <property type="match status" value="1"/>
</dbReference>
<dbReference type="InterPro" id="IPR036890">
    <property type="entry name" value="HATPase_C_sf"/>
</dbReference>
<evidence type="ECO:0000256" key="12">
    <source>
        <dbReference type="ARBA" id="ARBA00022840"/>
    </source>
</evidence>
<dbReference type="PROSITE" id="PS50113">
    <property type="entry name" value="PAC"/>
    <property type="match status" value="1"/>
</dbReference>
<dbReference type="STRING" id="1549858.MC45_14275"/>
<dbReference type="Gene3D" id="3.30.450.40">
    <property type="match status" value="1"/>
</dbReference>
<dbReference type="SMART" id="SM00065">
    <property type="entry name" value="GAF"/>
    <property type="match status" value="1"/>
</dbReference>
<keyword evidence="8" id="KW-0808">Transferase</keyword>
<keyword evidence="15" id="KW-0675">Receptor</keyword>
<evidence type="ECO:0000256" key="11">
    <source>
        <dbReference type="ARBA" id="ARBA00022777"/>
    </source>
</evidence>
<organism evidence="17 18">
    <name type="scientific">Sphingomonas taxi</name>
    <dbReference type="NCBI Taxonomy" id="1549858"/>
    <lineage>
        <taxon>Bacteria</taxon>
        <taxon>Pseudomonadati</taxon>
        <taxon>Pseudomonadota</taxon>
        <taxon>Alphaproteobacteria</taxon>
        <taxon>Sphingomonadales</taxon>
        <taxon>Sphingomonadaceae</taxon>
        <taxon>Sphingomonas</taxon>
    </lineage>
</organism>
<keyword evidence="3" id="KW-0600">Photoreceptor protein</keyword>
<protein>
    <recommendedName>
        <fullName evidence="2">histidine kinase</fullName>
        <ecNumber evidence="2">2.7.13.3</ecNumber>
    </recommendedName>
</protein>
<dbReference type="InterPro" id="IPR000014">
    <property type="entry name" value="PAS"/>
</dbReference>
<dbReference type="eggNOG" id="COG3920">
    <property type="taxonomic scope" value="Bacteria"/>
</dbReference>
<keyword evidence="18" id="KW-1185">Reference proteome</keyword>
<dbReference type="Pfam" id="PF01590">
    <property type="entry name" value="GAF"/>
    <property type="match status" value="1"/>
</dbReference>
<dbReference type="GO" id="GO:0005524">
    <property type="term" value="F:ATP binding"/>
    <property type="evidence" value="ECO:0007669"/>
    <property type="project" value="UniProtKB-KW"/>
</dbReference>
<dbReference type="SUPFAM" id="SSF55781">
    <property type="entry name" value="GAF domain-like"/>
    <property type="match status" value="1"/>
</dbReference>
<keyword evidence="9" id="KW-0677">Repeat</keyword>
<proteinExistence type="predicted"/>
<sequence length="515" mass="57014">MPPVAPARAPVAPGWRVDEATRTAAMQAYDLESLRDSASLKKITDFAAALCGTPIALVSLVEETQQTFLSRTGLDVSETPREMSFCQHAMLEDRIMVIPDATQDPRFIDNALVTGDLHLRFYAGAPLVSDDGIALGSLCVIDTVPRQGLTKLQMQGLTTLADNVMARLRDSRDAAAWRATDRATRRQLTDSEDRFRTLADTMPQMVWSTLPDGYHDYYNARWYEFTGTPLGSTDGEGWNDVFHAEDQARAWEVWSHSLATGEPYQIEYRLRHFDGTYRWVLGRALPIRDADGRITRWFGTCTDIHEQKLALHEREVISQELSHRIKNIFSVISGLISFAARSQPGFAPIAADLRQRITALGRAHDFVRPHSPQSRPAVQQDSLHGLLGELFEPYQRGDHPPIIVTGDEIAIDDRSATPLALLFHELATNATKYGALSTDSGTIAVTVVRGDNQATLYWTERGGPPVIAPDGPQGFGSQLIELSAVRQLGGTVTRDWRPEGLAMTITVPLAAFRRG</sequence>
<evidence type="ECO:0000256" key="6">
    <source>
        <dbReference type="ARBA" id="ARBA00022630"/>
    </source>
</evidence>
<dbReference type="PANTHER" id="PTHR41523">
    <property type="entry name" value="TWO-COMPONENT SYSTEM SENSOR PROTEIN"/>
    <property type="match status" value="1"/>
</dbReference>
<dbReference type="EMBL" id="CP009571">
    <property type="protein sequence ID" value="AIT07347.1"/>
    <property type="molecule type" value="Genomic_DNA"/>
</dbReference>
<dbReference type="PANTHER" id="PTHR41523:SF8">
    <property type="entry name" value="ETHYLENE RESPONSE SENSOR PROTEIN"/>
    <property type="match status" value="1"/>
</dbReference>
<dbReference type="InterPro" id="IPR029016">
    <property type="entry name" value="GAF-like_dom_sf"/>
</dbReference>
<dbReference type="NCBIfam" id="TIGR00229">
    <property type="entry name" value="sensory_box"/>
    <property type="match status" value="1"/>
</dbReference>
<dbReference type="GO" id="GO:0004673">
    <property type="term" value="F:protein histidine kinase activity"/>
    <property type="evidence" value="ECO:0007669"/>
    <property type="project" value="UniProtKB-EC"/>
</dbReference>
<dbReference type="EC" id="2.7.13.3" evidence="2"/>
<evidence type="ECO:0000256" key="14">
    <source>
        <dbReference type="ARBA" id="ARBA00023026"/>
    </source>
</evidence>
<dbReference type="SUPFAM" id="SSF55874">
    <property type="entry name" value="ATPase domain of HSP90 chaperone/DNA topoisomerase II/histidine kinase"/>
    <property type="match status" value="1"/>
</dbReference>
<evidence type="ECO:0000259" key="16">
    <source>
        <dbReference type="PROSITE" id="PS50113"/>
    </source>
</evidence>
<dbReference type="InterPro" id="IPR011102">
    <property type="entry name" value="Sig_transdc_His_kinase_HWE"/>
</dbReference>
<dbReference type="Pfam" id="PF07536">
    <property type="entry name" value="HWE_HK"/>
    <property type="match status" value="1"/>
</dbReference>
<dbReference type="InterPro" id="IPR035965">
    <property type="entry name" value="PAS-like_dom_sf"/>
</dbReference>
<dbReference type="HOGENOM" id="CLU_000445_114_44_5"/>
<dbReference type="InterPro" id="IPR013655">
    <property type="entry name" value="PAS_fold_3"/>
</dbReference>
<dbReference type="eggNOG" id="COG2203">
    <property type="taxonomic scope" value="Bacteria"/>
</dbReference>
<evidence type="ECO:0000256" key="4">
    <source>
        <dbReference type="ARBA" id="ARBA00022553"/>
    </source>
</evidence>
<name>A0A097EIF5_9SPHN</name>
<dbReference type="Proteomes" id="UP000033200">
    <property type="component" value="Chromosome"/>
</dbReference>
<dbReference type="InterPro" id="IPR003018">
    <property type="entry name" value="GAF"/>
</dbReference>
<evidence type="ECO:0000256" key="10">
    <source>
        <dbReference type="ARBA" id="ARBA00022741"/>
    </source>
</evidence>
<dbReference type="InterPro" id="IPR000700">
    <property type="entry name" value="PAS-assoc_C"/>
</dbReference>
<evidence type="ECO:0000256" key="3">
    <source>
        <dbReference type="ARBA" id="ARBA00022543"/>
    </source>
</evidence>
<evidence type="ECO:0000256" key="2">
    <source>
        <dbReference type="ARBA" id="ARBA00012438"/>
    </source>
</evidence>
<evidence type="ECO:0000256" key="13">
    <source>
        <dbReference type="ARBA" id="ARBA00022991"/>
    </source>
</evidence>
<reference evidence="17 18" key="1">
    <citation type="submission" date="2014-09" db="EMBL/GenBank/DDBJ databases">
        <title>Using Illumina technology Improving SMRT sequencing Genome Assembly by RASTools.</title>
        <authorList>
            <person name="Zhou Y."/>
            <person name="Ma T."/>
            <person name="Liu T."/>
        </authorList>
    </citation>
    <scope>NUCLEOTIDE SEQUENCE [LARGE SCALE GENOMIC DNA]</scope>
    <source>
        <strain evidence="17 18">ATCC 55669</strain>
    </source>
</reference>
<dbReference type="SUPFAM" id="SSF55785">
    <property type="entry name" value="PYP-like sensor domain (PAS domain)"/>
    <property type="match status" value="1"/>
</dbReference>
<dbReference type="SMART" id="SM00911">
    <property type="entry name" value="HWE_HK"/>
    <property type="match status" value="1"/>
</dbReference>
<keyword evidence="5" id="KW-0716">Sensory transduction</keyword>
<feature type="domain" description="PAC" evidence="16">
    <location>
        <begin position="264"/>
        <end position="316"/>
    </location>
</feature>
<evidence type="ECO:0000313" key="17">
    <source>
        <dbReference type="EMBL" id="AIT07347.1"/>
    </source>
</evidence>
<keyword evidence="6" id="KW-0285">Flavoprotein</keyword>
<keyword evidence="10" id="KW-0547">Nucleotide-binding</keyword>
<evidence type="ECO:0000256" key="15">
    <source>
        <dbReference type="ARBA" id="ARBA00023170"/>
    </source>
</evidence>
<evidence type="ECO:0000313" key="18">
    <source>
        <dbReference type="Proteomes" id="UP000033200"/>
    </source>
</evidence>
<dbReference type="SMART" id="SM00086">
    <property type="entry name" value="PAC"/>
    <property type="match status" value="1"/>
</dbReference>
<dbReference type="Pfam" id="PF08447">
    <property type="entry name" value="PAS_3"/>
    <property type="match status" value="1"/>
</dbReference>
<keyword evidence="4" id="KW-0597">Phosphoprotein</keyword>
<keyword evidence="13" id="KW-0157">Chromophore</keyword>
<dbReference type="KEGG" id="stax:MC45_14275"/>
<evidence type="ECO:0000256" key="5">
    <source>
        <dbReference type="ARBA" id="ARBA00022606"/>
    </source>
</evidence>
<dbReference type="Gene3D" id="3.30.450.20">
    <property type="entry name" value="PAS domain"/>
    <property type="match status" value="1"/>
</dbReference>
<gene>
    <name evidence="17" type="ORF">MC45_14275</name>
</gene>
<dbReference type="Gene3D" id="3.30.565.10">
    <property type="entry name" value="Histidine kinase-like ATPase, C-terminal domain"/>
    <property type="match status" value="1"/>
</dbReference>
<evidence type="ECO:0000256" key="7">
    <source>
        <dbReference type="ARBA" id="ARBA00022643"/>
    </source>
</evidence>
<accession>A0A097EIF5</accession>
<keyword evidence="14" id="KW-0843">Virulence</keyword>
<evidence type="ECO:0000256" key="9">
    <source>
        <dbReference type="ARBA" id="ARBA00022737"/>
    </source>
</evidence>